<protein>
    <recommendedName>
        <fullName evidence="1">Heterokaryon incompatibility domain-containing protein</fullName>
    </recommendedName>
</protein>
<evidence type="ECO:0000313" key="3">
    <source>
        <dbReference type="Proteomes" id="UP001271007"/>
    </source>
</evidence>
<dbReference type="EMBL" id="JAWDJX010000001">
    <property type="protein sequence ID" value="KAK3059149.1"/>
    <property type="molecule type" value="Genomic_DNA"/>
</dbReference>
<dbReference type="Pfam" id="PF26639">
    <property type="entry name" value="Het-6_barrel"/>
    <property type="match status" value="1"/>
</dbReference>
<proteinExistence type="predicted"/>
<dbReference type="InterPro" id="IPR010730">
    <property type="entry name" value="HET"/>
</dbReference>
<organism evidence="2 3">
    <name type="scientific">Extremus antarcticus</name>
    <dbReference type="NCBI Taxonomy" id="702011"/>
    <lineage>
        <taxon>Eukaryota</taxon>
        <taxon>Fungi</taxon>
        <taxon>Dikarya</taxon>
        <taxon>Ascomycota</taxon>
        <taxon>Pezizomycotina</taxon>
        <taxon>Dothideomycetes</taxon>
        <taxon>Dothideomycetidae</taxon>
        <taxon>Mycosphaerellales</taxon>
        <taxon>Extremaceae</taxon>
        <taxon>Extremus</taxon>
    </lineage>
</organism>
<sequence length="720" mass="82164">MGSNFAYFTISQNQIRLVYLYPAVSNDAPLVCEIHVCPRYPFTGCKGYEAVSYVWGDSNDDQPIPLAIHSKDQDGRTVRQYFSIGRNLAAALKKFRDQKEPRTLWCDAICINQSDKEERSSQVPMMENVYSNAKCVLVWLGDATKESSIAFDFMHTIIGAENFDRLVEQELFAEQWVALESLMRWRWFTRSWIVQEIALAKDAQLYCGKDSIPWTDFCHVVGLFKLYHGEIKPHFLREEYNYSRNLLGEVEALGACQLVHITKNLFRKSNNHEIQRRLVTLECLVSKLTMFDAGREHDLVYAMIALAKDIRTPAQNSRSVDPDASPVATPREELHVELGAPVEMPIIDIARPNGEDISTSSKKRKVHHLDVPRSPSVLRFQTAVRHAQRTRLDAFPVDYDQSFMKVCADFVEFVIKRSNSLDIILRSWVPEALRDKHRLPSWLMTLGTYPFQSAGKGAFVRVTGDPLVGLDPMEPKRYSACGQNAQPLRIDRYPTDGWGFCCLDRPSLFHPTTDPEVHDHRSLFANGFIYDTIASLRDKAVDGTLPTDWFEFGGWKQWTSSPPEPLWRTLLADRESNGYQVETFYSKTFQSLVKKHCAPRGGLNVKKILATTECDKPSERFLDRVMEVTPNRRLFKTTPQKDSLLGLAPANAEKGDLVCILYGCSVPVILRRHSRTIEGQPCEYFELVGDAYVHGLMDGHAVEENEQSESENKSQQFELR</sequence>
<evidence type="ECO:0000259" key="1">
    <source>
        <dbReference type="Pfam" id="PF06985"/>
    </source>
</evidence>
<comment type="caution">
    <text evidence="2">The sequence shown here is derived from an EMBL/GenBank/DDBJ whole genome shotgun (WGS) entry which is preliminary data.</text>
</comment>
<dbReference type="AlphaFoldDB" id="A0AAJ0GK56"/>
<accession>A0AAJ0GK56</accession>
<keyword evidence="3" id="KW-1185">Reference proteome</keyword>
<reference evidence="2" key="1">
    <citation type="submission" date="2023-04" db="EMBL/GenBank/DDBJ databases">
        <title>Black Yeasts Isolated from many extreme environments.</title>
        <authorList>
            <person name="Coleine C."/>
            <person name="Stajich J.E."/>
            <person name="Selbmann L."/>
        </authorList>
    </citation>
    <scope>NUCLEOTIDE SEQUENCE</scope>
    <source>
        <strain evidence="2">CCFEE 5312</strain>
    </source>
</reference>
<dbReference type="Proteomes" id="UP001271007">
    <property type="component" value="Unassembled WGS sequence"/>
</dbReference>
<dbReference type="PANTHER" id="PTHR24148">
    <property type="entry name" value="ANKYRIN REPEAT DOMAIN-CONTAINING PROTEIN 39 HOMOLOG-RELATED"/>
    <property type="match status" value="1"/>
</dbReference>
<name>A0AAJ0GK56_9PEZI</name>
<dbReference type="Pfam" id="PF06985">
    <property type="entry name" value="HET"/>
    <property type="match status" value="1"/>
</dbReference>
<feature type="domain" description="Heterokaryon incompatibility" evidence="1">
    <location>
        <begin position="48"/>
        <end position="196"/>
    </location>
</feature>
<gene>
    <name evidence="2" type="ORF">LTR09_000715</name>
</gene>
<dbReference type="PANTHER" id="PTHR24148:SF64">
    <property type="entry name" value="HETEROKARYON INCOMPATIBILITY DOMAIN-CONTAINING PROTEIN"/>
    <property type="match status" value="1"/>
</dbReference>
<dbReference type="InterPro" id="IPR052895">
    <property type="entry name" value="HetReg/Transcr_Mod"/>
</dbReference>
<evidence type="ECO:0000313" key="2">
    <source>
        <dbReference type="EMBL" id="KAK3059149.1"/>
    </source>
</evidence>